<comment type="similarity">
    <text evidence="2">Belongs to the EamA transporter family.</text>
</comment>
<evidence type="ECO:0000256" key="1">
    <source>
        <dbReference type="ARBA" id="ARBA00004141"/>
    </source>
</evidence>
<proteinExistence type="inferred from homology"/>
<keyword evidence="5 6" id="KW-0472">Membrane</keyword>
<keyword evidence="3 6" id="KW-0812">Transmembrane</keyword>
<feature type="transmembrane region" description="Helical" evidence="6">
    <location>
        <begin position="99"/>
        <end position="120"/>
    </location>
</feature>
<sequence length="311" mass="32330">MIPSRYSTHLGLVGMAALWGASWPWGRVVAQAMPPLAAACLRFLLASAALLLWLHQSGRMGTLRTLRPRQWGGLACASAVGVLGYSIFFLLALQHVPAGRAAMVVALNPVLTLAFAALLFKEKANWAMAAGVVLAVTGALYALSGGSLAALRPGASGAGELLLLGCAACWVGYTLVGRMVLTTVDSLTTTTVTAVMGAAMLLLASLVIEGPAAWAPLPAVPRTVWYSLAALALGSTTLAYAWYLHGVKVLGAGPAAAYMSLVPLFGMVFSGLWLGEPFTPSLLLGGAMAIIGMSLMNAGRWKLERTPTPKR</sequence>
<feature type="transmembrane region" description="Helical" evidence="6">
    <location>
        <begin position="255"/>
        <end position="275"/>
    </location>
</feature>
<feature type="domain" description="EamA" evidence="7">
    <location>
        <begin position="10"/>
        <end position="141"/>
    </location>
</feature>
<evidence type="ECO:0000256" key="2">
    <source>
        <dbReference type="ARBA" id="ARBA00007362"/>
    </source>
</evidence>
<dbReference type="KEGG" id="drg:H9K76_07005"/>
<dbReference type="Pfam" id="PF00892">
    <property type="entry name" value="EamA"/>
    <property type="match status" value="2"/>
</dbReference>
<evidence type="ECO:0000256" key="3">
    <source>
        <dbReference type="ARBA" id="ARBA00022692"/>
    </source>
</evidence>
<feature type="transmembrane region" description="Helical" evidence="6">
    <location>
        <begin position="223"/>
        <end position="243"/>
    </location>
</feature>
<dbReference type="SUPFAM" id="SSF103481">
    <property type="entry name" value="Multidrug resistance efflux transporter EmrE"/>
    <property type="match status" value="2"/>
</dbReference>
<accession>A0A7G9RSK2</accession>
<dbReference type="RefSeq" id="WP_187599076.1">
    <property type="nucleotide sequence ID" value="NZ_CP060714.1"/>
</dbReference>
<feature type="transmembrane region" description="Helical" evidence="6">
    <location>
        <begin position="161"/>
        <end position="181"/>
    </location>
</feature>
<dbReference type="AlphaFoldDB" id="A0A7G9RSK2"/>
<dbReference type="Gene3D" id="1.10.3730.20">
    <property type="match status" value="1"/>
</dbReference>
<dbReference type="InterPro" id="IPR050638">
    <property type="entry name" value="AA-Vitamin_Transporters"/>
</dbReference>
<comment type="subcellular location">
    <subcellularLocation>
        <location evidence="1">Membrane</location>
        <topology evidence="1">Multi-pass membrane protein</topology>
    </subcellularLocation>
</comment>
<reference evidence="8 9" key="1">
    <citation type="submission" date="2020-08" db="EMBL/GenBank/DDBJ databases">
        <title>Genome sequence of Diaphorobacter ruginosibacter DSM 27467T.</title>
        <authorList>
            <person name="Hyun D.-W."/>
            <person name="Bae J.-W."/>
        </authorList>
    </citation>
    <scope>NUCLEOTIDE SEQUENCE [LARGE SCALE GENOMIC DNA]</scope>
    <source>
        <strain evidence="8 9">DSM 27467</strain>
    </source>
</reference>
<dbReference type="GO" id="GO:0016020">
    <property type="term" value="C:membrane"/>
    <property type="evidence" value="ECO:0007669"/>
    <property type="project" value="UniProtKB-SubCell"/>
</dbReference>
<evidence type="ECO:0000259" key="7">
    <source>
        <dbReference type="Pfam" id="PF00892"/>
    </source>
</evidence>
<keyword evidence="4 6" id="KW-1133">Transmembrane helix</keyword>
<feature type="domain" description="EamA" evidence="7">
    <location>
        <begin position="159"/>
        <end position="297"/>
    </location>
</feature>
<dbReference type="InterPro" id="IPR000620">
    <property type="entry name" value="EamA_dom"/>
</dbReference>
<dbReference type="EMBL" id="CP060714">
    <property type="protein sequence ID" value="QNN58577.1"/>
    <property type="molecule type" value="Genomic_DNA"/>
</dbReference>
<evidence type="ECO:0000256" key="6">
    <source>
        <dbReference type="SAM" id="Phobius"/>
    </source>
</evidence>
<dbReference type="InterPro" id="IPR037185">
    <property type="entry name" value="EmrE-like"/>
</dbReference>
<feature type="transmembrane region" description="Helical" evidence="6">
    <location>
        <begin position="74"/>
        <end position="93"/>
    </location>
</feature>
<keyword evidence="9" id="KW-1185">Reference proteome</keyword>
<evidence type="ECO:0000256" key="4">
    <source>
        <dbReference type="ARBA" id="ARBA00022989"/>
    </source>
</evidence>
<dbReference type="PANTHER" id="PTHR32322:SF2">
    <property type="entry name" value="EAMA DOMAIN-CONTAINING PROTEIN"/>
    <property type="match status" value="1"/>
</dbReference>
<evidence type="ECO:0000313" key="8">
    <source>
        <dbReference type="EMBL" id="QNN58577.1"/>
    </source>
</evidence>
<organism evidence="8 9">
    <name type="scientific">Diaphorobacter ruginosibacter</name>
    <dbReference type="NCBI Taxonomy" id="1715720"/>
    <lineage>
        <taxon>Bacteria</taxon>
        <taxon>Pseudomonadati</taxon>
        <taxon>Pseudomonadota</taxon>
        <taxon>Betaproteobacteria</taxon>
        <taxon>Burkholderiales</taxon>
        <taxon>Comamonadaceae</taxon>
        <taxon>Diaphorobacter</taxon>
    </lineage>
</organism>
<dbReference type="PANTHER" id="PTHR32322">
    <property type="entry name" value="INNER MEMBRANE TRANSPORTER"/>
    <property type="match status" value="1"/>
</dbReference>
<protein>
    <submittedName>
        <fullName evidence="8">DMT family transporter</fullName>
    </submittedName>
</protein>
<dbReference type="Proteomes" id="UP000515811">
    <property type="component" value="Chromosome"/>
</dbReference>
<gene>
    <name evidence="8" type="ORF">H9K76_07005</name>
</gene>
<name>A0A7G9RSK2_9BURK</name>
<feature type="transmembrane region" description="Helical" evidence="6">
    <location>
        <begin position="281"/>
        <end position="301"/>
    </location>
</feature>
<feature type="transmembrane region" description="Helical" evidence="6">
    <location>
        <begin position="32"/>
        <end position="54"/>
    </location>
</feature>
<feature type="transmembrane region" description="Helical" evidence="6">
    <location>
        <begin position="193"/>
        <end position="217"/>
    </location>
</feature>
<evidence type="ECO:0000313" key="9">
    <source>
        <dbReference type="Proteomes" id="UP000515811"/>
    </source>
</evidence>
<feature type="transmembrane region" description="Helical" evidence="6">
    <location>
        <begin position="127"/>
        <end position="149"/>
    </location>
</feature>
<evidence type="ECO:0000256" key="5">
    <source>
        <dbReference type="ARBA" id="ARBA00023136"/>
    </source>
</evidence>